<organism evidence="1 2">
    <name type="scientific">Cuscuta europaea</name>
    <name type="common">European dodder</name>
    <dbReference type="NCBI Taxonomy" id="41803"/>
    <lineage>
        <taxon>Eukaryota</taxon>
        <taxon>Viridiplantae</taxon>
        <taxon>Streptophyta</taxon>
        <taxon>Embryophyta</taxon>
        <taxon>Tracheophyta</taxon>
        <taxon>Spermatophyta</taxon>
        <taxon>Magnoliopsida</taxon>
        <taxon>eudicotyledons</taxon>
        <taxon>Gunneridae</taxon>
        <taxon>Pentapetalae</taxon>
        <taxon>asterids</taxon>
        <taxon>lamiids</taxon>
        <taxon>Solanales</taxon>
        <taxon>Convolvulaceae</taxon>
        <taxon>Cuscuteae</taxon>
        <taxon>Cuscuta</taxon>
        <taxon>Cuscuta subgen. Cuscuta</taxon>
    </lineage>
</organism>
<dbReference type="OrthoDB" id="1749738at2759"/>
<name>A0A9P0Z1T2_CUSEU</name>
<evidence type="ECO:0000313" key="2">
    <source>
        <dbReference type="Proteomes" id="UP001152484"/>
    </source>
</evidence>
<accession>A0A9P0Z1T2</accession>
<comment type="caution">
    <text evidence="1">The sequence shown here is derived from an EMBL/GenBank/DDBJ whole genome shotgun (WGS) entry which is preliminary data.</text>
</comment>
<dbReference type="AlphaFoldDB" id="A0A9P0Z1T2"/>
<evidence type="ECO:0000313" key="1">
    <source>
        <dbReference type="EMBL" id="CAH9083662.1"/>
    </source>
</evidence>
<keyword evidence="2" id="KW-1185">Reference proteome</keyword>
<reference evidence="1" key="1">
    <citation type="submission" date="2022-07" db="EMBL/GenBank/DDBJ databases">
        <authorList>
            <person name="Macas J."/>
            <person name="Novak P."/>
            <person name="Neumann P."/>
        </authorList>
    </citation>
    <scope>NUCLEOTIDE SEQUENCE</scope>
</reference>
<gene>
    <name evidence="1" type="ORF">CEURO_LOCUS8704</name>
</gene>
<dbReference type="EMBL" id="CAMAPE010000017">
    <property type="protein sequence ID" value="CAH9083662.1"/>
    <property type="molecule type" value="Genomic_DNA"/>
</dbReference>
<proteinExistence type="predicted"/>
<sequence>MLEKVVGMFVKYLESKKMLQKANTVRKLKGKRLPMSWRDPKDVYDYEVLAMRHMETYHGEGLLGWSIGLNRQDNKELGALRRKYVAAILLHESNDLMQEIMMNAKQFAKITKAERLNAA</sequence>
<dbReference type="Proteomes" id="UP001152484">
    <property type="component" value="Unassembled WGS sequence"/>
</dbReference>
<protein>
    <submittedName>
        <fullName evidence="1">Uncharacterized protein</fullName>
    </submittedName>
</protein>